<name>A0A931FWX7_9ACTN</name>
<organism evidence="2 3">
    <name type="scientific">Actinoplanes aureus</name>
    <dbReference type="NCBI Taxonomy" id="2792083"/>
    <lineage>
        <taxon>Bacteria</taxon>
        <taxon>Bacillati</taxon>
        <taxon>Actinomycetota</taxon>
        <taxon>Actinomycetes</taxon>
        <taxon>Micromonosporales</taxon>
        <taxon>Micromonosporaceae</taxon>
        <taxon>Actinoplanes</taxon>
    </lineage>
</organism>
<dbReference type="InterPro" id="IPR023213">
    <property type="entry name" value="CAT-like_dom_sf"/>
</dbReference>
<evidence type="ECO:0000313" key="2">
    <source>
        <dbReference type="EMBL" id="MBG0560221.1"/>
    </source>
</evidence>
<feature type="domain" description="Condensation" evidence="1">
    <location>
        <begin position="24"/>
        <end position="340"/>
    </location>
</feature>
<sequence>MSLSAEYREHFASVVGDERAAGRTLPAGSAQRRFVIGAKISGEQTLVPYAFTLKPGTVSAGELRDRVRGLTLRHPALRCIVDHDPDTGLITQRWLPEADVPWSEQDVGDADDEASVIRSLLTAAMTAEAPEPVRAALLHGPGHLRLLLMFDHAVMDETSLRLATRDLFGSTRMPSPAEREAGWQEYRAAVWRWLAVEEAAATEEGIAYWVERLGPIAAASSAALSPVAAGVAHPNGGRFVPAEVATVAVPSPAVRATLFPRLLAAAHMALQAVDRAPSTVIYPWGARPDGMEDVVGCFMNTVLSGAAAVPGSTPGDSWTAFRAQWWRDLDHAGVPYDDVVLAVAEAVPSRWSGTARCVLVLEDVAGRAPIGPPSWQVAEWLPSWLAPKCAVNALARFDGSAMTLRVVTDPRDFPSVDRFVAAWQQQVAEHLSC</sequence>
<evidence type="ECO:0000313" key="3">
    <source>
        <dbReference type="Proteomes" id="UP000598146"/>
    </source>
</evidence>
<dbReference type="Pfam" id="PF00668">
    <property type="entry name" value="Condensation"/>
    <property type="match status" value="1"/>
</dbReference>
<dbReference type="GO" id="GO:0008610">
    <property type="term" value="P:lipid biosynthetic process"/>
    <property type="evidence" value="ECO:0007669"/>
    <property type="project" value="UniProtKB-ARBA"/>
</dbReference>
<accession>A0A931FWX7</accession>
<dbReference type="SUPFAM" id="SSF52777">
    <property type="entry name" value="CoA-dependent acyltransferases"/>
    <property type="match status" value="2"/>
</dbReference>
<proteinExistence type="predicted"/>
<dbReference type="Gene3D" id="3.30.559.30">
    <property type="entry name" value="Nonribosomal peptide synthetase, condensation domain"/>
    <property type="match status" value="1"/>
</dbReference>
<evidence type="ECO:0000259" key="1">
    <source>
        <dbReference type="Pfam" id="PF00668"/>
    </source>
</evidence>
<protein>
    <recommendedName>
        <fullName evidence="1">Condensation domain-containing protein</fullName>
    </recommendedName>
</protein>
<dbReference type="Proteomes" id="UP000598146">
    <property type="component" value="Unassembled WGS sequence"/>
</dbReference>
<dbReference type="EMBL" id="JADQTO010000001">
    <property type="protein sequence ID" value="MBG0560221.1"/>
    <property type="molecule type" value="Genomic_DNA"/>
</dbReference>
<comment type="caution">
    <text evidence="2">The sequence shown here is derived from an EMBL/GenBank/DDBJ whole genome shotgun (WGS) entry which is preliminary data.</text>
</comment>
<dbReference type="AlphaFoldDB" id="A0A931FWX7"/>
<dbReference type="RefSeq" id="WP_196412026.1">
    <property type="nucleotide sequence ID" value="NZ_JADQTO010000001.1"/>
</dbReference>
<gene>
    <name evidence="2" type="ORF">I4J89_01915</name>
</gene>
<dbReference type="InterPro" id="IPR001242">
    <property type="entry name" value="Condensation_dom"/>
</dbReference>
<dbReference type="GO" id="GO:0003824">
    <property type="term" value="F:catalytic activity"/>
    <property type="evidence" value="ECO:0007669"/>
    <property type="project" value="InterPro"/>
</dbReference>
<keyword evidence="3" id="KW-1185">Reference proteome</keyword>
<dbReference type="Gene3D" id="3.30.559.10">
    <property type="entry name" value="Chloramphenicol acetyltransferase-like domain"/>
    <property type="match status" value="1"/>
</dbReference>
<reference evidence="2" key="1">
    <citation type="submission" date="2020-11" db="EMBL/GenBank/DDBJ databases">
        <title>Isolation and identification of active actinomycetes.</title>
        <authorList>
            <person name="Sun X."/>
        </authorList>
    </citation>
    <scope>NUCLEOTIDE SEQUENCE</scope>
    <source>
        <strain evidence="2">NEAU-A11</strain>
    </source>
</reference>